<dbReference type="Pfam" id="PF02133">
    <property type="entry name" value="Transp_cyt_pur"/>
    <property type="match status" value="1"/>
</dbReference>
<evidence type="ECO:0000256" key="8">
    <source>
        <dbReference type="SAM" id="MobiDB-lite"/>
    </source>
</evidence>
<dbReference type="CDD" id="cd11484">
    <property type="entry name" value="SLC-NCS1sbd_CobB-like"/>
    <property type="match status" value="1"/>
</dbReference>
<comment type="subcellular location">
    <subcellularLocation>
        <location evidence="1">Membrane</location>
        <topology evidence="1">Multi-pass membrane protein</topology>
    </subcellularLocation>
</comment>
<reference evidence="10 11" key="1">
    <citation type="journal article" date="2023" name="Elife">
        <title>Identification of key yeast species and microbe-microbe interactions impacting larval growth of Drosophila in the wild.</title>
        <authorList>
            <person name="Mure A."/>
            <person name="Sugiura Y."/>
            <person name="Maeda R."/>
            <person name="Honda K."/>
            <person name="Sakurai N."/>
            <person name="Takahashi Y."/>
            <person name="Watada M."/>
            <person name="Katoh T."/>
            <person name="Gotoh A."/>
            <person name="Gotoh Y."/>
            <person name="Taniguchi I."/>
            <person name="Nakamura K."/>
            <person name="Hayashi T."/>
            <person name="Katayama T."/>
            <person name="Uemura T."/>
            <person name="Hattori Y."/>
        </authorList>
    </citation>
    <scope>NUCLEOTIDE SEQUENCE [LARGE SCALE GENOMIC DNA]</scope>
    <source>
        <strain evidence="10 11">KH-74</strain>
    </source>
</reference>
<keyword evidence="5 9" id="KW-0812">Transmembrane</keyword>
<dbReference type="PANTHER" id="PTHR31806:SF1">
    <property type="entry name" value="PURINE-CYTOSINE PERMEASE FCY2-RELATED"/>
    <property type="match status" value="1"/>
</dbReference>
<evidence type="ECO:0000256" key="1">
    <source>
        <dbReference type="ARBA" id="ARBA00004141"/>
    </source>
</evidence>
<dbReference type="GO" id="GO:0015856">
    <property type="term" value="P:cytosine transport"/>
    <property type="evidence" value="ECO:0007669"/>
    <property type="project" value="UniProtKB-ARBA"/>
</dbReference>
<protein>
    <submittedName>
        <fullName evidence="10">Purine-cytosine permease</fullName>
    </submittedName>
</protein>
<feature type="region of interest" description="Disordered" evidence="8">
    <location>
        <begin position="43"/>
        <end position="62"/>
    </location>
</feature>
<feature type="transmembrane region" description="Helical" evidence="9">
    <location>
        <begin position="122"/>
        <end position="143"/>
    </location>
</feature>
<dbReference type="AlphaFoldDB" id="A0AAV5RY16"/>
<dbReference type="Gene3D" id="1.10.4160.10">
    <property type="entry name" value="Hydantoin permease"/>
    <property type="match status" value="1"/>
</dbReference>
<feature type="transmembrane region" description="Helical" evidence="9">
    <location>
        <begin position="150"/>
        <end position="170"/>
    </location>
</feature>
<dbReference type="EMBL" id="BTGD01000008">
    <property type="protein sequence ID" value="GMM56296.1"/>
    <property type="molecule type" value="Genomic_DNA"/>
</dbReference>
<evidence type="ECO:0000256" key="3">
    <source>
        <dbReference type="ARBA" id="ARBA00022448"/>
    </source>
</evidence>
<sequence length="563" mass="61970">MGFSFKGLVDKQTHEVSTLSDVSDMEKQDVRTKVLDKGEQDMYEYSQSQSHSPTPGGSEKYEPRTFLDEAEDDLYAVESAVEAKLSWFNRLAIAMKAETKGIEPVTEEERNPDESVVNAASMWFSANMVIAAYSLGGLGPMIYNLNFGTSVLVIVFFNILGLLPVAYFSVFGCELGLRQMVLSRYLLGNVTARIFALINVIACVGWGIVNTVSSAQLLNMVNNESGHACPLWAGCLVIVGGTVCVTFFGYTVIHQYEKWSWVPNFAVFLVIIARLAKSHKFIGGEWTSGPTTAGNVLSFGCTVYGFATGWTTYAADYTVYMPKNTNKYKIFFSLVAGLSFPLFFTMILGAASAMGAVSDPVWGQYYKENSIGGLTYAILVPNSLHGFGQFCCVILALSTIANNVPNMYTIALSVQAMWEPFTKVPRVVWTLAGNAATVGIAIPACYYFDSFMQNFMDTIGYYLAIYTGIALSEHFIYRRNSFASYNIDEWNDNSKLPIGIAGTCALIVGAFGVALGMCQTYWVGEISRLIGKYGGDIGFELGMSWAIITYNVIRPFEIKYFGR</sequence>
<dbReference type="FunFam" id="1.10.4160.10:FF:000002">
    <property type="entry name" value="Purine-cytosine permease fcyB"/>
    <property type="match status" value="1"/>
</dbReference>
<keyword evidence="7 9" id="KW-0472">Membrane</keyword>
<feature type="transmembrane region" description="Helical" evidence="9">
    <location>
        <begin position="497"/>
        <end position="523"/>
    </location>
</feature>
<organism evidence="10 11">
    <name type="scientific">Maudiozyma humilis</name>
    <name type="common">Sour dough yeast</name>
    <name type="synonym">Kazachstania humilis</name>
    <dbReference type="NCBI Taxonomy" id="51915"/>
    <lineage>
        <taxon>Eukaryota</taxon>
        <taxon>Fungi</taxon>
        <taxon>Dikarya</taxon>
        <taxon>Ascomycota</taxon>
        <taxon>Saccharomycotina</taxon>
        <taxon>Saccharomycetes</taxon>
        <taxon>Saccharomycetales</taxon>
        <taxon>Saccharomycetaceae</taxon>
        <taxon>Maudiozyma</taxon>
    </lineage>
</organism>
<keyword evidence="6 9" id="KW-1133">Transmembrane helix</keyword>
<comment type="similarity">
    <text evidence="2">Belongs to the purine-cytosine permease (2.A.39) family.</text>
</comment>
<name>A0AAV5RY16_MAUHU</name>
<dbReference type="GO" id="GO:0000329">
    <property type="term" value="C:fungal-type vacuole membrane"/>
    <property type="evidence" value="ECO:0007669"/>
    <property type="project" value="TreeGrafter"/>
</dbReference>
<gene>
    <name evidence="10" type="ORF">DAKH74_029120</name>
</gene>
<feature type="transmembrane region" description="Helical" evidence="9">
    <location>
        <begin position="459"/>
        <end position="477"/>
    </location>
</feature>
<feature type="compositionally biased region" description="Polar residues" evidence="8">
    <location>
        <begin position="45"/>
        <end position="55"/>
    </location>
</feature>
<feature type="transmembrane region" description="Helical" evidence="9">
    <location>
        <begin position="230"/>
        <end position="253"/>
    </location>
</feature>
<evidence type="ECO:0000256" key="7">
    <source>
        <dbReference type="ARBA" id="ARBA00023136"/>
    </source>
</evidence>
<evidence type="ECO:0000313" key="10">
    <source>
        <dbReference type="EMBL" id="GMM56296.1"/>
    </source>
</evidence>
<keyword evidence="3" id="KW-0813">Transport</keyword>
<evidence type="ECO:0000256" key="6">
    <source>
        <dbReference type="ARBA" id="ARBA00022989"/>
    </source>
</evidence>
<comment type="caution">
    <text evidence="10">The sequence shown here is derived from an EMBL/GenBank/DDBJ whole genome shotgun (WGS) entry which is preliminary data.</text>
</comment>
<dbReference type="PANTHER" id="PTHR31806">
    <property type="entry name" value="PURINE-CYTOSINE PERMEASE FCY2-RELATED"/>
    <property type="match status" value="1"/>
</dbReference>
<proteinExistence type="inferred from homology"/>
<accession>A0AAV5RY16</accession>
<dbReference type="InterPro" id="IPR012681">
    <property type="entry name" value="NCS1"/>
</dbReference>
<keyword evidence="11" id="KW-1185">Reference proteome</keyword>
<evidence type="ECO:0000256" key="5">
    <source>
        <dbReference type="ARBA" id="ARBA00022692"/>
    </source>
</evidence>
<feature type="transmembrane region" description="Helical" evidence="9">
    <location>
        <begin position="427"/>
        <end position="447"/>
    </location>
</feature>
<dbReference type="PIRSF" id="PIRSF002744">
    <property type="entry name" value="Pur-cyt_permease"/>
    <property type="match status" value="1"/>
</dbReference>
<feature type="transmembrane region" description="Helical" evidence="9">
    <location>
        <begin position="190"/>
        <end position="209"/>
    </location>
</feature>
<evidence type="ECO:0000256" key="4">
    <source>
        <dbReference type="ARBA" id="ARBA00022553"/>
    </source>
</evidence>
<keyword evidence="4" id="KW-0597">Phosphoprotein</keyword>
<feature type="transmembrane region" description="Helical" evidence="9">
    <location>
        <begin position="259"/>
        <end position="276"/>
    </location>
</feature>
<dbReference type="GO" id="GO:0015205">
    <property type="term" value="F:nucleobase transmembrane transporter activity"/>
    <property type="evidence" value="ECO:0007669"/>
    <property type="project" value="TreeGrafter"/>
</dbReference>
<dbReference type="InterPro" id="IPR001248">
    <property type="entry name" value="Pur-cyt_permease"/>
</dbReference>
<evidence type="ECO:0000256" key="9">
    <source>
        <dbReference type="SAM" id="Phobius"/>
    </source>
</evidence>
<dbReference type="GO" id="GO:0005886">
    <property type="term" value="C:plasma membrane"/>
    <property type="evidence" value="ECO:0007669"/>
    <property type="project" value="TreeGrafter"/>
</dbReference>
<dbReference type="NCBIfam" id="TIGR00800">
    <property type="entry name" value="ncs1"/>
    <property type="match status" value="1"/>
</dbReference>
<evidence type="ECO:0000256" key="2">
    <source>
        <dbReference type="ARBA" id="ARBA00008974"/>
    </source>
</evidence>
<dbReference type="InterPro" id="IPR026030">
    <property type="entry name" value="Pur-cyt_permease_Fcy2/21/22"/>
</dbReference>
<dbReference type="Proteomes" id="UP001377567">
    <property type="component" value="Unassembled WGS sequence"/>
</dbReference>
<evidence type="ECO:0000313" key="11">
    <source>
        <dbReference type="Proteomes" id="UP001377567"/>
    </source>
</evidence>
<feature type="transmembrane region" description="Helical" evidence="9">
    <location>
        <begin position="330"/>
        <end position="357"/>
    </location>
</feature>